<dbReference type="EMBL" id="SNRW01001861">
    <property type="protein sequence ID" value="KAA6394739.1"/>
    <property type="molecule type" value="Genomic_DNA"/>
</dbReference>
<dbReference type="Proteomes" id="UP000324800">
    <property type="component" value="Unassembled WGS sequence"/>
</dbReference>
<protein>
    <submittedName>
        <fullName evidence="1">Uncharacterized protein</fullName>
    </submittedName>
</protein>
<feature type="non-terminal residue" evidence="1">
    <location>
        <position position="91"/>
    </location>
</feature>
<comment type="caution">
    <text evidence="1">The sequence shown here is derived from an EMBL/GenBank/DDBJ whole genome shotgun (WGS) entry which is preliminary data.</text>
</comment>
<dbReference type="AlphaFoldDB" id="A0A5J4WKC1"/>
<reference evidence="1 2" key="1">
    <citation type="submission" date="2019-03" db="EMBL/GenBank/DDBJ databases">
        <title>Single cell metagenomics reveals metabolic interactions within the superorganism composed of flagellate Streblomastix strix and complex community of Bacteroidetes bacteria on its surface.</title>
        <authorList>
            <person name="Treitli S.C."/>
            <person name="Kolisko M."/>
            <person name="Husnik F."/>
            <person name="Keeling P."/>
            <person name="Hampl V."/>
        </authorList>
    </citation>
    <scope>NUCLEOTIDE SEQUENCE [LARGE SCALE GENOMIC DNA]</scope>
    <source>
        <strain evidence="1">ST1C</strain>
    </source>
</reference>
<sequence>MTTAQYRASMVNRRTVTPGRFDYVRTRNNTATIQERQAHLTPDFTMVRDTGRNIMAANYKDTVPTMKAATASALIRSRNGGRFFNPHPTRS</sequence>
<evidence type="ECO:0000313" key="2">
    <source>
        <dbReference type="Proteomes" id="UP000324800"/>
    </source>
</evidence>
<evidence type="ECO:0000313" key="1">
    <source>
        <dbReference type="EMBL" id="KAA6394739.1"/>
    </source>
</evidence>
<organism evidence="1 2">
    <name type="scientific">Streblomastix strix</name>
    <dbReference type="NCBI Taxonomy" id="222440"/>
    <lineage>
        <taxon>Eukaryota</taxon>
        <taxon>Metamonada</taxon>
        <taxon>Preaxostyla</taxon>
        <taxon>Oxymonadida</taxon>
        <taxon>Streblomastigidae</taxon>
        <taxon>Streblomastix</taxon>
    </lineage>
</organism>
<proteinExistence type="predicted"/>
<accession>A0A5J4WKC1</accession>
<gene>
    <name evidence="1" type="ORF">EZS28_009730</name>
</gene>
<name>A0A5J4WKC1_9EUKA</name>